<comment type="caution">
    <text evidence="4">The sequence shown here is derived from an EMBL/GenBank/DDBJ whole genome shotgun (WGS) entry which is preliminary data.</text>
</comment>
<gene>
    <name evidence="4" type="ORF">QUF89_18970</name>
</gene>
<evidence type="ECO:0000313" key="5">
    <source>
        <dbReference type="Proteomes" id="UP001234602"/>
    </source>
</evidence>
<dbReference type="PANTHER" id="PTHR43540">
    <property type="entry name" value="PEROXYUREIDOACRYLATE/UREIDOACRYLATE AMIDOHYDROLASE-RELATED"/>
    <property type="match status" value="1"/>
</dbReference>
<accession>A0AAW7IIL2</accession>
<dbReference type="KEGG" id="bsj:UP17_09015"/>
<evidence type="ECO:0000259" key="3">
    <source>
        <dbReference type="Pfam" id="PF00857"/>
    </source>
</evidence>
<dbReference type="Gene3D" id="3.40.50.850">
    <property type="entry name" value="Isochorismatase-like"/>
    <property type="match status" value="1"/>
</dbReference>
<evidence type="ECO:0000256" key="2">
    <source>
        <dbReference type="ARBA" id="ARBA00022801"/>
    </source>
</evidence>
<dbReference type="InterPro" id="IPR050272">
    <property type="entry name" value="Isochorismatase-like_hydrls"/>
</dbReference>
<feature type="domain" description="Isochorismatase-like" evidence="3">
    <location>
        <begin position="8"/>
        <end position="146"/>
    </location>
</feature>
<dbReference type="AlphaFoldDB" id="A0AAW7IIL2"/>
<comment type="similarity">
    <text evidence="1">Belongs to the isochorismatase family.</text>
</comment>
<evidence type="ECO:0000256" key="1">
    <source>
        <dbReference type="ARBA" id="ARBA00006336"/>
    </source>
</evidence>
<protein>
    <submittedName>
        <fullName evidence="4">Isochorismatase family protein</fullName>
    </submittedName>
</protein>
<dbReference type="PANTHER" id="PTHR43540:SF14">
    <property type="entry name" value="ISOCHORISMATASE"/>
    <property type="match status" value="1"/>
</dbReference>
<keyword evidence="2" id="KW-0378">Hydrolase</keyword>
<dbReference type="Proteomes" id="UP001234602">
    <property type="component" value="Unassembled WGS sequence"/>
</dbReference>
<proteinExistence type="inferred from homology"/>
<sequence length="177" mass="20086">MSLNGKNTALLIIDLQIGSFLDKLIYKDDELLKNIQFLISKARIEQAPIFFTKHNGKAGTLNYKGNPGWEIHPSIPLLKEDVIIEKDYPDSFQQTDLQQQLVTRKISRIIITGIQSEICVDATCRRAFSQGYEVILAEDGHSTCDSNILNASQIINHHNNIHAEWFASVKKAEEIFF</sequence>
<dbReference type="InterPro" id="IPR000868">
    <property type="entry name" value="Isochorismatase-like_dom"/>
</dbReference>
<dbReference type="GO" id="GO:0016787">
    <property type="term" value="F:hydrolase activity"/>
    <property type="evidence" value="ECO:0007669"/>
    <property type="project" value="UniProtKB-KW"/>
</dbReference>
<dbReference type="Pfam" id="PF00857">
    <property type="entry name" value="Isochorismatase"/>
    <property type="match status" value="1"/>
</dbReference>
<evidence type="ECO:0000313" key="4">
    <source>
        <dbReference type="EMBL" id="MDM5454214.1"/>
    </source>
</evidence>
<dbReference type="EMBL" id="JAUCEY010000008">
    <property type="protein sequence ID" value="MDM5454214.1"/>
    <property type="molecule type" value="Genomic_DNA"/>
</dbReference>
<organism evidence="4 5">
    <name type="scientific">Peribacillus simplex</name>
    <dbReference type="NCBI Taxonomy" id="1478"/>
    <lineage>
        <taxon>Bacteria</taxon>
        <taxon>Bacillati</taxon>
        <taxon>Bacillota</taxon>
        <taxon>Bacilli</taxon>
        <taxon>Bacillales</taxon>
        <taxon>Bacillaceae</taxon>
        <taxon>Peribacillus</taxon>
    </lineage>
</organism>
<reference evidence="4" key="1">
    <citation type="submission" date="2023-06" db="EMBL/GenBank/DDBJ databases">
        <title>Comparative genomics of Bacillaceae isolates and their secondary metabolite potential.</title>
        <authorList>
            <person name="Song L."/>
            <person name="Nielsen L.J."/>
            <person name="Mohite O."/>
            <person name="Xu X."/>
            <person name="Weber T."/>
            <person name="Kovacs A.T."/>
        </authorList>
    </citation>
    <scope>NUCLEOTIDE SEQUENCE</scope>
    <source>
        <strain evidence="4">D8_B_37</strain>
    </source>
</reference>
<dbReference type="SUPFAM" id="SSF52499">
    <property type="entry name" value="Isochorismatase-like hydrolases"/>
    <property type="match status" value="1"/>
</dbReference>
<name>A0AAW7IIL2_9BACI</name>
<dbReference type="InterPro" id="IPR036380">
    <property type="entry name" value="Isochorismatase-like_sf"/>
</dbReference>